<evidence type="ECO:0000313" key="5">
    <source>
        <dbReference type="EMBL" id="MET3602070.1"/>
    </source>
</evidence>
<protein>
    <submittedName>
        <fullName evidence="5">AraC family transcriptional regulator</fullName>
    </submittedName>
</protein>
<dbReference type="PROSITE" id="PS00041">
    <property type="entry name" value="HTH_ARAC_FAMILY_1"/>
    <property type="match status" value="1"/>
</dbReference>
<dbReference type="InterPro" id="IPR018060">
    <property type="entry name" value="HTH_AraC"/>
</dbReference>
<evidence type="ECO:0000313" key="6">
    <source>
        <dbReference type="Proteomes" id="UP001549164"/>
    </source>
</evidence>
<name>A0ABV2IGJ8_9HYPH</name>
<dbReference type="Pfam" id="PF12833">
    <property type="entry name" value="HTH_18"/>
    <property type="match status" value="1"/>
</dbReference>
<dbReference type="SMART" id="SM00342">
    <property type="entry name" value="HTH_ARAC"/>
    <property type="match status" value="1"/>
</dbReference>
<dbReference type="EMBL" id="JBEPLY010000020">
    <property type="protein sequence ID" value="MET3602070.1"/>
    <property type="molecule type" value="Genomic_DNA"/>
</dbReference>
<dbReference type="InterPro" id="IPR020449">
    <property type="entry name" value="Tscrpt_reg_AraC-type_HTH"/>
</dbReference>
<reference evidence="5 6" key="1">
    <citation type="submission" date="2024-06" db="EMBL/GenBank/DDBJ databases">
        <title>Genomic Encyclopedia of Type Strains, Phase IV (KMG-IV): sequencing the most valuable type-strain genomes for metagenomic binning, comparative biology and taxonomic classification.</title>
        <authorList>
            <person name="Goeker M."/>
        </authorList>
    </citation>
    <scope>NUCLEOTIDE SEQUENCE [LARGE SCALE GENOMIC DNA]</scope>
    <source>
        <strain evidence="5 6">DSM 28102</strain>
    </source>
</reference>
<keyword evidence="1" id="KW-0805">Transcription regulation</keyword>
<evidence type="ECO:0000256" key="3">
    <source>
        <dbReference type="ARBA" id="ARBA00023163"/>
    </source>
</evidence>
<dbReference type="InterPro" id="IPR018062">
    <property type="entry name" value="HTH_AraC-typ_CS"/>
</dbReference>
<dbReference type="Proteomes" id="UP001549164">
    <property type="component" value="Unassembled WGS sequence"/>
</dbReference>
<keyword evidence="2" id="KW-0238">DNA-binding</keyword>
<sequence>MPGPNAVRSIRTPLVGGNGAVDAIYHGEATIDLSYTGGFLFDLENDKMTEQRIYAHLVRSSGAGLENYLPGRKIAQGSGDAWRDLDAQIFSRPAQEKEILVPAVAEPLVVYILSGEAFVEERDPDGDWIGARVREGAFYLTHADEPYHMRWRTSDDRPFEVLQLYPGHALMEAAAESLGLKFSATRLRDISAGDDPLVAVILAALADELRRGPDGNAYFVQSLARGLCVHLLRNFSEHSAVRGRSQARLPAWLLRRVLAHMDAHLADKFDLDVLAELCAMSRFHFSRAFRNTTGQSPSRWFMARKVEKAKSLLRETTMPVIEISMAVGYDSPGHFSQVFRKNTGLSPTAYRAM</sequence>
<gene>
    <name evidence="5" type="ORF">ABID12_004037</name>
</gene>
<keyword evidence="3" id="KW-0804">Transcription</keyword>
<comment type="caution">
    <text evidence="5">The sequence shown here is derived from an EMBL/GenBank/DDBJ whole genome shotgun (WGS) entry which is preliminary data.</text>
</comment>
<keyword evidence="6" id="KW-1185">Reference proteome</keyword>
<proteinExistence type="predicted"/>
<feature type="domain" description="HTH araC/xylS-type" evidence="4">
    <location>
        <begin position="255"/>
        <end position="353"/>
    </location>
</feature>
<dbReference type="PRINTS" id="PR00032">
    <property type="entry name" value="HTHARAC"/>
</dbReference>
<dbReference type="PROSITE" id="PS01124">
    <property type="entry name" value="HTH_ARAC_FAMILY_2"/>
    <property type="match status" value="1"/>
</dbReference>
<dbReference type="SUPFAM" id="SSF46689">
    <property type="entry name" value="Homeodomain-like"/>
    <property type="match status" value="2"/>
</dbReference>
<evidence type="ECO:0000256" key="1">
    <source>
        <dbReference type="ARBA" id="ARBA00023015"/>
    </source>
</evidence>
<dbReference type="PANTHER" id="PTHR46796:SF6">
    <property type="entry name" value="ARAC SUBFAMILY"/>
    <property type="match status" value="1"/>
</dbReference>
<organism evidence="5 6">
    <name type="scientific">Martelella mangrovi</name>
    <dbReference type="NCBI Taxonomy" id="1397477"/>
    <lineage>
        <taxon>Bacteria</taxon>
        <taxon>Pseudomonadati</taxon>
        <taxon>Pseudomonadota</taxon>
        <taxon>Alphaproteobacteria</taxon>
        <taxon>Hyphomicrobiales</taxon>
        <taxon>Aurantimonadaceae</taxon>
        <taxon>Martelella</taxon>
    </lineage>
</organism>
<dbReference type="RefSeq" id="WP_354435832.1">
    <property type="nucleotide sequence ID" value="NZ_JBEPLY010000020.1"/>
</dbReference>
<dbReference type="InterPro" id="IPR009057">
    <property type="entry name" value="Homeodomain-like_sf"/>
</dbReference>
<dbReference type="InterPro" id="IPR050204">
    <property type="entry name" value="AraC_XylS_family_regulators"/>
</dbReference>
<dbReference type="PANTHER" id="PTHR46796">
    <property type="entry name" value="HTH-TYPE TRANSCRIPTIONAL ACTIVATOR RHAS-RELATED"/>
    <property type="match status" value="1"/>
</dbReference>
<evidence type="ECO:0000259" key="4">
    <source>
        <dbReference type="PROSITE" id="PS01124"/>
    </source>
</evidence>
<dbReference type="Gene3D" id="1.10.10.60">
    <property type="entry name" value="Homeodomain-like"/>
    <property type="match status" value="2"/>
</dbReference>
<accession>A0ABV2IGJ8</accession>
<evidence type="ECO:0000256" key="2">
    <source>
        <dbReference type="ARBA" id="ARBA00023125"/>
    </source>
</evidence>